<reference evidence="2 4" key="1">
    <citation type="submission" date="2017-11" db="EMBL/GenBank/DDBJ databases">
        <title>Population delineation of vibrios coincides with oyster pathogenicity.</title>
        <authorList>
            <person name="Bruto M."/>
            <person name="Labreuche Y."/>
            <person name="James A."/>
            <person name="Piel D."/>
            <person name="Chenivesse S."/>
            <person name="Petton B."/>
            <person name="Polz M.F."/>
            <person name="Le Roux F."/>
        </authorList>
    </citation>
    <scope>NUCLEOTIDE SEQUENCE [LARGE SCALE GENOMIC DNA]</scope>
    <source>
        <strain evidence="2 4">FF_144</strain>
    </source>
</reference>
<dbReference type="Proteomes" id="UP000244197">
    <property type="component" value="Unassembled WGS sequence"/>
</dbReference>
<accession>A0A2T5EC36</accession>
<organism evidence="2 4">
    <name type="scientific">Vibrio splendidus</name>
    <dbReference type="NCBI Taxonomy" id="29497"/>
    <lineage>
        <taxon>Bacteria</taxon>
        <taxon>Pseudomonadati</taxon>
        <taxon>Pseudomonadota</taxon>
        <taxon>Gammaproteobacteria</taxon>
        <taxon>Vibrionales</taxon>
        <taxon>Vibrionaceae</taxon>
        <taxon>Vibrio</taxon>
    </lineage>
</organism>
<sequence>MPTREPTTERIRYQQSTRTPRLEPERNLIRITSTVSIVEVVTIVATVSDVVTVNTVTKKIKLREMNLTAATVTAKSETKLP</sequence>
<evidence type="ECO:0000313" key="2">
    <source>
        <dbReference type="EMBL" id="PTP16871.1"/>
    </source>
</evidence>
<name>A0A2T5EC36_VIBSP</name>
<proteinExistence type="predicted"/>
<dbReference type="EMBL" id="PIFK01000083">
    <property type="protein sequence ID" value="PTP20822.1"/>
    <property type="molecule type" value="Genomic_DNA"/>
</dbReference>
<comment type="caution">
    <text evidence="2">The sequence shown here is derived from an EMBL/GenBank/DDBJ whole genome shotgun (WGS) entry which is preliminary data.</text>
</comment>
<protein>
    <submittedName>
        <fullName evidence="2">Uncharacterized protein</fullName>
    </submittedName>
</protein>
<dbReference type="EMBL" id="PIFK01000124">
    <property type="protein sequence ID" value="PTP16871.1"/>
    <property type="molecule type" value="Genomic_DNA"/>
</dbReference>
<evidence type="ECO:0000313" key="4">
    <source>
        <dbReference type="Proteomes" id="UP000244197"/>
    </source>
</evidence>
<feature type="region of interest" description="Disordered" evidence="1">
    <location>
        <begin position="1"/>
        <end position="20"/>
    </location>
</feature>
<evidence type="ECO:0000313" key="3">
    <source>
        <dbReference type="EMBL" id="PTP20822.1"/>
    </source>
</evidence>
<evidence type="ECO:0000256" key="1">
    <source>
        <dbReference type="SAM" id="MobiDB-lite"/>
    </source>
</evidence>
<feature type="compositionally biased region" description="Basic and acidic residues" evidence="1">
    <location>
        <begin position="1"/>
        <end position="12"/>
    </location>
</feature>
<gene>
    <name evidence="3" type="ORF">CWO07_23985</name>
    <name evidence="2" type="ORF">CWO07_25885</name>
</gene>
<dbReference type="AlphaFoldDB" id="A0A2T5EC36"/>